<sequence length="568" mass="59373">MGAALLLLPVAAFAAPIERNPAPTGTTSAPVQLTAPPNVTPETADPTPIAGALRAVRFLGPETAVRAPGKISAGVDTGALATLDDPAFRARIAPYLGQPISMRLIGRIEAAVAGWYAERGLPFVSVTTPPQEVTGGVLQFRVTEFRLGTRRAQTTGQMTQAEALTGIRAQPGQAINTDQLAEDLDWLSRSPFRDVDARFAPGAETGQTDLTLSVTETKPWQLSAQVDNSGARSTGTNRVQLGAMVGDFWRPGAVLSYAFTASPDAFQKGAMPFGGHPDYASHALSLHLPTVPRQAIEARFDVVESNSYSFPFDTRSRVLEGQIGYRFAASALGLKPGSGDLYGGIEMRHALAQTRFGGTKVSDLTADVAQLYLGWSRERIADGAKTSARVEMRLSPGGMGGDNSDADFAAYSGGRVTTSRYAYAAVSLSRSMPIGKTARLTSGVSMQLASAALLDTEQFTLGGAGAVRGYIPDDGAFDSAAIWRNTLSGATMPVGKSIALTPYLSADLGYGRDRGTGSGQGMASVGAGAWIALPHNVNASLGAAVALRDADITQAGDLRVEFKLSAGF</sequence>
<dbReference type="InterPro" id="IPR013686">
    <property type="entry name" value="Polypept-transport_assoc_ShlB"/>
</dbReference>
<evidence type="ECO:0000313" key="7">
    <source>
        <dbReference type="Proteomes" id="UP000027432"/>
    </source>
</evidence>
<dbReference type="STRING" id="1353537.TP2_02690"/>
<keyword evidence="1" id="KW-0472">Membrane</keyword>
<dbReference type="Gene3D" id="2.40.160.50">
    <property type="entry name" value="membrane protein fhac: a member of the omp85/tpsb transporter family"/>
    <property type="match status" value="1"/>
</dbReference>
<dbReference type="EMBL" id="AUND01000001">
    <property type="protein sequence ID" value="KEO56453.1"/>
    <property type="molecule type" value="Genomic_DNA"/>
</dbReference>
<dbReference type="Proteomes" id="UP000027432">
    <property type="component" value="Unassembled WGS sequence"/>
</dbReference>
<keyword evidence="7" id="KW-1185">Reference proteome</keyword>
<evidence type="ECO:0008006" key="8">
    <source>
        <dbReference type="Google" id="ProtNLM"/>
    </source>
</evidence>
<evidence type="ECO:0000259" key="4">
    <source>
        <dbReference type="Pfam" id="PF03865"/>
    </source>
</evidence>
<dbReference type="Pfam" id="PF03865">
    <property type="entry name" value="ShlB"/>
    <property type="match status" value="1"/>
</dbReference>
<dbReference type="GO" id="GO:0008320">
    <property type="term" value="F:protein transmembrane transporter activity"/>
    <property type="evidence" value="ECO:0007669"/>
    <property type="project" value="TreeGrafter"/>
</dbReference>
<feature type="domain" description="Haemolysin activator HlyB C-terminal" evidence="4">
    <location>
        <begin position="206"/>
        <end position="529"/>
    </location>
</feature>
<reference evidence="6 7" key="1">
    <citation type="submission" date="2013-07" db="EMBL/GenBank/DDBJ databases">
        <title>Thioclava pacifica DSM 10166 Genome Sequencing.</title>
        <authorList>
            <person name="Lai Q."/>
            <person name="Shao Z."/>
        </authorList>
    </citation>
    <scope>NUCLEOTIDE SEQUENCE [LARGE SCALE GENOMIC DNA]</scope>
    <source>
        <strain evidence="6 7">DSM 10166</strain>
    </source>
</reference>
<dbReference type="InterPro" id="IPR051544">
    <property type="entry name" value="TPS_OM_transporter"/>
</dbReference>
<keyword evidence="2" id="KW-0812">Transmembrane</keyword>
<proteinExistence type="predicted"/>
<keyword evidence="1" id="KW-1134">Transmembrane beta strand</keyword>
<dbReference type="PANTHER" id="PTHR34597:SF3">
    <property type="entry name" value="OUTER MEMBRANE TRANSPORTER CDIB"/>
    <property type="match status" value="1"/>
</dbReference>
<dbReference type="GO" id="GO:0098046">
    <property type="term" value="C:type V protein secretion system complex"/>
    <property type="evidence" value="ECO:0007669"/>
    <property type="project" value="TreeGrafter"/>
</dbReference>
<dbReference type="AlphaFoldDB" id="A0A074JLI4"/>
<feature type="domain" description="Polypeptide-transport-associated ShlB-type" evidence="5">
    <location>
        <begin position="83"/>
        <end position="144"/>
    </location>
</feature>
<gene>
    <name evidence="6" type="ORF">TP2_02690</name>
</gene>
<accession>A0A074JLI4</accession>
<organism evidence="6 7">
    <name type="scientific">Thioclava pacifica DSM 10166</name>
    <dbReference type="NCBI Taxonomy" id="1353537"/>
    <lineage>
        <taxon>Bacteria</taxon>
        <taxon>Pseudomonadati</taxon>
        <taxon>Pseudomonadota</taxon>
        <taxon>Alphaproteobacteria</taxon>
        <taxon>Rhodobacterales</taxon>
        <taxon>Paracoccaceae</taxon>
        <taxon>Thioclava</taxon>
    </lineage>
</organism>
<comment type="caution">
    <text evidence="6">The sequence shown here is derived from an EMBL/GenBank/DDBJ whole genome shotgun (WGS) entry which is preliminary data.</text>
</comment>
<dbReference type="Pfam" id="PF08479">
    <property type="entry name" value="POTRA_2"/>
    <property type="match status" value="1"/>
</dbReference>
<dbReference type="InterPro" id="IPR005565">
    <property type="entry name" value="Hemolysn_activator_HlyB_C"/>
</dbReference>
<dbReference type="PANTHER" id="PTHR34597">
    <property type="entry name" value="SLR1661 PROTEIN"/>
    <property type="match status" value="1"/>
</dbReference>
<evidence type="ECO:0000256" key="1">
    <source>
        <dbReference type="ARBA" id="ARBA00022452"/>
    </source>
</evidence>
<name>A0A074JLI4_9RHOB</name>
<dbReference type="GO" id="GO:0046819">
    <property type="term" value="P:protein secretion by the type V secretion system"/>
    <property type="evidence" value="ECO:0007669"/>
    <property type="project" value="TreeGrafter"/>
</dbReference>
<keyword evidence="3" id="KW-0998">Cell outer membrane</keyword>
<evidence type="ECO:0000256" key="2">
    <source>
        <dbReference type="ARBA" id="ARBA00022692"/>
    </source>
</evidence>
<dbReference type="Gene3D" id="3.10.20.310">
    <property type="entry name" value="membrane protein fhac"/>
    <property type="match status" value="1"/>
</dbReference>
<evidence type="ECO:0000259" key="5">
    <source>
        <dbReference type="Pfam" id="PF08479"/>
    </source>
</evidence>
<evidence type="ECO:0000256" key="3">
    <source>
        <dbReference type="ARBA" id="ARBA00023237"/>
    </source>
</evidence>
<evidence type="ECO:0000313" key="6">
    <source>
        <dbReference type="EMBL" id="KEO56453.1"/>
    </source>
</evidence>
<protein>
    <recommendedName>
        <fullName evidence="8">POTRA domain-containing protein</fullName>
    </recommendedName>
</protein>
<dbReference type="eggNOG" id="COG2831">
    <property type="taxonomic scope" value="Bacteria"/>
</dbReference>